<comment type="caution">
    <text evidence="2">The sequence shown here is derived from an EMBL/GenBank/DDBJ whole genome shotgun (WGS) entry which is preliminary data.</text>
</comment>
<gene>
    <name evidence="2" type="ORF">B0H67DRAFT_330960</name>
</gene>
<protein>
    <submittedName>
        <fullName evidence="2">Uncharacterized protein</fullName>
    </submittedName>
</protein>
<dbReference type="AlphaFoldDB" id="A0AA40A2N6"/>
<evidence type="ECO:0000256" key="1">
    <source>
        <dbReference type="SAM" id="MobiDB-lite"/>
    </source>
</evidence>
<evidence type="ECO:0000313" key="2">
    <source>
        <dbReference type="EMBL" id="KAK0708176.1"/>
    </source>
</evidence>
<evidence type="ECO:0000313" key="3">
    <source>
        <dbReference type="Proteomes" id="UP001172102"/>
    </source>
</evidence>
<reference evidence="2" key="1">
    <citation type="submission" date="2023-06" db="EMBL/GenBank/DDBJ databases">
        <title>Genome-scale phylogeny and comparative genomics of the fungal order Sordariales.</title>
        <authorList>
            <consortium name="Lawrence Berkeley National Laboratory"/>
            <person name="Hensen N."/>
            <person name="Bonometti L."/>
            <person name="Westerberg I."/>
            <person name="Brannstrom I.O."/>
            <person name="Guillou S."/>
            <person name="Cros-Aarteil S."/>
            <person name="Calhoun S."/>
            <person name="Haridas S."/>
            <person name="Kuo A."/>
            <person name="Mondo S."/>
            <person name="Pangilinan J."/>
            <person name="Riley R."/>
            <person name="Labutti K."/>
            <person name="Andreopoulos B."/>
            <person name="Lipzen A."/>
            <person name="Chen C."/>
            <person name="Yanf M."/>
            <person name="Daum C."/>
            <person name="Ng V."/>
            <person name="Clum A."/>
            <person name="Steindorff A."/>
            <person name="Ohm R."/>
            <person name="Martin F."/>
            <person name="Silar P."/>
            <person name="Natvig D."/>
            <person name="Lalanne C."/>
            <person name="Gautier V."/>
            <person name="Ament-Velasquez S.L."/>
            <person name="Kruys A."/>
            <person name="Hutchinson M.I."/>
            <person name="Powell A.J."/>
            <person name="Barry K."/>
            <person name="Miller A.N."/>
            <person name="Grigoriev I.V."/>
            <person name="Debuchy R."/>
            <person name="Gladieux P."/>
            <person name="Thoren M.H."/>
            <person name="Johannesson H."/>
        </authorList>
    </citation>
    <scope>NUCLEOTIDE SEQUENCE</scope>
    <source>
        <strain evidence="2">SMH4607-1</strain>
    </source>
</reference>
<organism evidence="2 3">
    <name type="scientific">Lasiosphaeris hirsuta</name>
    <dbReference type="NCBI Taxonomy" id="260670"/>
    <lineage>
        <taxon>Eukaryota</taxon>
        <taxon>Fungi</taxon>
        <taxon>Dikarya</taxon>
        <taxon>Ascomycota</taxon>
        <taxon>Pezizomycotina</taxon>
        <taxon>Sordariomycetes</taxon>
        <taxon>Sordariomycetidae</taxon>
        <taxon>Sordariales</taxon>
        <taxon>Lasiosphaeriaceae</taxon>
        <taxon>Lasiosphaeris</taxon>
    </lineage>
</organism>
<accession>A0AA40A2N6</accession>
<dbReference type="EMBL" id="JAUKUA010000006">
    <property type="protein sequence ID" value="KAK0708176.1"/>
    <property type="molecule type" value="Genomic_DNA"/>
</dbReference>
<keyword evidence="3" id="KW-1185">Reference proteome</keyword>
<feature type="region of interest" description="Disordered" evidence="1">
    <location>
        <begin position="1"/>
        <end position="113"/>
    </location>
</feature>
<sequence length="113" mass="11983">MAPLQPRASDPSPTPPFSSSRPQQETRPRQHTPFSSPSYQGSPRVVWCGVCQSPKKPPVASPLPASHSTRHPSTTPKNTAPLPAQAPCDGAVTELSSIEAHPENSRTAPEKGT</sequence>
<feature type="compositionally biased region" description="Basic and acidic residues" evidence="1">
    <location>
        <begin position="100"/>
        <end position="113"/>
    </location>
</feature>
<dbReference type="Proteomes" id="UP001172102">
    <property type="component" value="Unassembled WGS sequence"/>
</dbReference>
<proteinExistence type="predicted"/>
<feature type="compositionally biased region" description="Polar residues" evidence="1">
    <location>
        <begin position="32"/>
        <end position="41"/>
    </location>
</feature>
<name>A0AA40A2N6_9PEZI</name>